<dbReference type="Pfam" id="PF05119">
    <property type="entry name" value="Terminase_4"/>
    <property type="match status" value="1"/>
</dbReference>
<dbReference type="NCBIfam" id="TIGR01558">
    <property type="entry name" value="sm_term_P27"/>
    <property type="match status" value="1"/>
</dbReference>
<evidence type="ECO:0000256" key="1">
    <source>
        <dbReference type="SAM" id="MobiDB-lite"/>
    </source>
</evidence>
<dbReference type="Proteomes" id="UP000190973">
    <property type="component" value="Unassembled WGS sequence"/>
</dbReference>
<protein>
    <submittedName>
        <fullName evidence="2">Phage terminase, small subunit</fullName>
    </submittedName>
</protein>
<proteinExistence type="predicted"/>
<dbReference type="EMBL" id="LZZI01000026">
    <property type="protein sequence ID" value="OOM62211.1"/>
    <property type="molecule type" value="Genomic_DNA"/>
</dbReference>
<dbReference type="RefSeq" id="WP_077838546.1">
    <property type="nucleotide sequence ID" value="NZ_JABTAE010000001.1"/>
</dbReference>
<feature type="compositionally biased region" description="Basic and acidic residues" evidence="1">
    <location>
        <begin position="15"/>
        <end position="34"/>
    </location>
</feature>
<reference evidence="2 3" key="1">
    <citation type="submission" date="2016-05" db="EMBL/GenBank/DDBJ databases">
        <title>Microbial solvent formation.</title>
        <authorList>
            <person name="Poehlein A."/>
            <person name="Montoya Solano J.D."/>
            <person name="Flitsch S."/>
            <person name="Krabben P."/>
            <person name="Duerre P."/>
            <person name="Daniel R."/>
        </authorList>
    </citation>
    <scope>NUCLEOTIDE SEQUENCE [LARGE SCALE GENOMIC DNA]</scope>
    <source>
        <strain evidence="2 3">DSM 53</strain>
    </source>
</reference>
<organism evidence="2 3">
    <name type="scientific">Clostridium beijerinckii</name>
    <name type="common">Clostridium MP</name>
    <dbReference type="NCBI Taxonomy" id="1520"/>
    <lineage>
        <taxon>Bacteria</taxon>
        <taxon>Bacillati</taxon>
        <taxon>Bacillota</taxon>
        <taxon>Clostridia</taxon>
        <taxon>Eubacteriales</taxon>
        <taxon>Clostridiaceae</taxon>
        <taxon>Clostridium</taxon>
    </lineage>
</organism>
<evidence type="ECO:0000313" key="3">
    <source>
        <dbReference type="Proteomes" id="UP000190973"/>
    </source>
</evidence>
<sequence>MPNIKPVALQNNHKSNAEIESRQRTEEKLKGDTEVSIKPPKELSANGKKLYKNIIKLLPTGFLNGGDKFVVTIVAEALDRMQTCQQNINDNGLFDENGIENNAVKTYDKYSKIFEKFSAKLGLSPKDRAALAVLNLNQIEESQDELLKILKGDSQ</sequence>
<feature type="region of interest" description="Disordered" evidence="1">
    <location>
        <begin position="1"/>
        <end position="34"/>
    </location>
</feature>
<comment type="caution">
    <text evidence="2">The sequence shown here is derived from an EMBL/GenBank/DDBJ whole genome shotgun (WGS) entry which is preliminary data.</text>
</comment>
<accession>A0A1S8S9U2</accession>
<gene>
    <name evidence="2" type="ORF">CLBCK_19140</name>
</gene>
<dbReference type="InterPro" id="IPR006448">
    <property type="entry name" value="Phage_term_ssu_P27"/>
</dbReference>
<name>A0A1S8S9U2_CLOBE</name>
<dbReference type="AlphaFoldDB" id="A0A1S8S9U2"/>
<evidence type="ECO:0000313" key="2">
    <source>
        <dbReference type="EMBL" id="OOM62211.1"/>
    </source>
</evidence>